<keyword evidence="2" id="KW-1185">Reference proteome</keyword>
<dbReference type="GO" id="GO:0043161">
    <property type="term" value="P:proteasome-mediated ubiquitin-dependent protein catabolic process"/>
    <property type="evidence" value="ECO:0007669"/>
    <property type="project" value="TreeGrafter"/>
</dbReference>
<dbReference type="GO" id="GO:0019005">
    <property type="term" value="C:SCF ubiquitin ligase complex"/>
    <property type="evidence" value="ECO:0007669"/>
    <property type="project" value="TreeGrafter"/>
</dbReference>
<dbReference type="GO" id="GO:0060386">
    <property type="term" value="P:synapse assembly involved in innervation"/>
    <property type="evidence" value="ECO:0007669"/>
    <property type="project" value="TreeGrafter"/>
</dbReference>
<dbReference type="InterPro" id="IPR013320">
    <property type="entry name" value="ConA-like_dom_sf"/>
</dbReference>
<dbReference type="SUPFAM" id="SSF49899">
    <property type="entry name" value="Concanavalin A-like lectins/glucanases"/>
    <property type="match status" value="1"/>
</dbReference>
<dbReference type="Gene3D" id="2.60.120.920">
    <property type="match status" value="1"/>
</dbReference>
<dbReference type="AlphaFoldDB" id="A0A182SAG2"/>
<dbReference type="InterPro" id="IPR043136">
    <property type="entry name" value="B30.2/SPRY_sf"/>
</dbReference>
<dbReference type="InterPro" id="IPR050672">
    <property type="entry name" value="FBXO45-Fsn/SPSB_families"/>
</dbReference>
<dbReference type="GO" id="GO:0045202">
    <property type="term" value="C:synapse"/>
    <property type="evidence" value="ECO:0007669"/>
    <property type="project" value="TreeGrafter"/>
</dbReference>
<dbReference type="VEuPathDB" id="VectorBase:AMAM002880"/>
<dbReference type="PANTHER" id="PTHR12245:SF7">
    <property type="entry name" value="F-BOX_SPRY DOMAIN-CONTAINING PROTEIN 1"/>
    <property type="match status" value="1"/>
</dbReference>
<dbReference type="PANTHER" id="PTHR12245">
    <property type="entry name" value="SPRY DOMAIN CONTAINING SOCS BOX PROTEIN"/>
    <property type="match status" value="1"/>
</dbReference>
<dbReference type="Proteomes" id="UP000075901">
    <property type="component" value="Unassembled WGS sequence"/>
</dbReference>
<evidence type="ECO:0000313" key="1">
    <source>
        <dbReference type="EnsemblMetazoa" id="AMAM002880-PA"/>
    </source>
</evidence>
<dbReference type="EnsemblMetazoa" id="AMAM002880-RA">
    <property type="protein sequence ID" value="AMAM002880-PA"/>
    <property type="gene ID" value="AMAM002880"/>
</dbReference>
<organism evidence="1 2">
    <name type="scientific">Anopheles maculatus</name>
    <dbReference type="NCBI Taxonomy" id="74869"/>
    <lineage>
        <taxon>Eukaryota</taxon>
        <taxon>Metazoa</taxon>
        <taxon>Ecdysozoa</taxon>
        <taxon>Arthropoda</taxon>
        <taxon>Hexapoda</taxon>
        <taxon>Insecta</taxon>
        <taxon>Pterygota</taxon>
        <taxon>Neoptera</taxon>
        <taxon>Endopterygota</taxon>
        <taxon>Diptera</taxon>
        <taxon>Nematocera</taxon>
        <taxon>Culicoidea</taxon>
        <taxon>Culicidae</taxon>
        <taxon>Anophelinae</taxon>
        <taxon>Anopheles</taxon>
        <taxon>Anopheles maculatus group</taxon>
    </lineage>
</organism>
<reference evidence="1" key="2">
    <citation type="submission" date="2020-05" db="UniProtKB">
        <authorList>
            <consortium name="EnsemblMetazoa"/>
        </authorList>
    </citation>
    <scope>IDENTIFICATION</scope>
    <source>
        <strain evidence="1">maculatus3</strain>
    </source>
</reference>
<protein>
    <submittedName>
        <fullName evidence="1">Uncharacterized protein</fullName>
    </submittedName>
</protein>
<name>A0A182SAG2_9DIPT</name>
<accession>A0A182SAG2</accession>
<sequence>MSFEKNYEFLGVAFTDLPDKMYYPTVAAVYGNTEISMVYLGPPLDG</sequence>
<evidence type="ECO:0000313" key="2">
    <source>
        <dbReference type="Proteomes" id="UP000075901"/>
    </source>
</evidence>
<proteinExistence type="predicted"/>
<reference evidence="2" key="1">
    <citation type="submission" date="2013-09" db="EMBL/GenBank/DDBJ databases">
        <title>The Genome Sequence of Anopheles maculatus species B.</title>
        <authorList>
            <consortium name="The Broad Institute Genomics Platform"/>
            <person name="Neafsey D.E."/>
            <person name="Besansky N."/>
            <person name="Howell P."/>
            <person name="Walton C."/>
            <person name="Young S.K."/>
            <person name="Zeng Q."/>
            <person name="Gargeya S."/>
            <person name="Fitzgerald M."/>
            <person name="Haas B."/>
            <person name="Abouelleil A."/>
            <person name="Allen A.W."/>
            <person name="Alvarado L."/>
            <person name="Arachchi H.M."/>
            <person name="Berlin A.M."/>
            <person name="Chapman S.B."/>
            <person name="Gainer-Dewar J."/>
            <person name="Goldberg J."/>
            <person name="Griggs A."/>
            <person name="Gujja S."/>
            <person name="Hansen M."/>
            <person name="Howarth C."/>
            <person name="Imamovic A."/>
            <person name="Ireland A."/>
            <person name="Larimer J."/>
            <person name="McCowan C."/>
            <person name="Murphy C."/>
            <person name="Pearson M."/>
            <person name="Poon T.W."/>
            <person name="Priest M."/>
            <person name="Roberts A."/>
            <person name="Saif S."/>
            <person name="Shea T."/>
            <person name="Sisk P."/>
            <person name="Sykes S."/>
            <person name="Wortman J."/>
            <person name="Nusbaum C."/>
            <person name="Birren B."/>
        </authorList>
    </citation>
    <scope>NUCLEOTIDE SEQUENCE [LARGE SCALE GENOMIC DNA]</scope>
    <source>
        <strain evidence="2">maculatus3</strain>
    </source>
</reference>